<evidence type="ECO:0000313" key="2">
    <source>
        <dbReference type="EMBL" id="AUF83707.1"/>
    </source>
</evidence>
<keyword evidence="1" id="KW-0732">Signal</keyword>
<proteinExistence type="predicted"/>
<dbReference type="RefSeq" id="WP_101305128.1">
    <property type="nucleotide sequence ID" value="NZ_CP025257.1"/>
</dbReference>
<feature type="signal peptide" evidence="1">
    <location>
        <begin position="1"/>
        <end position="23"/>
    </location>
</feature>
<sequence>MKKLLTILGAVTLTATAGLSVVACGTTEPKVPPSVAEVVKEYENELNKIWSGVYNANAHKFVRQIGEGGDKENYQLFNLNYLESEYGNRKEGSFNLHDDQKNIEMFSNDLSKLFPKEQFESMIQDNIATGENAIKYRNIYMGSPQSTLGEFKISTDKGFVLTKTAYVEGEKNEKLYSIQSTITKDMYHKDSEGQKVLFQTMEIPMNIIIGKDGPTISLIDKIVSNLPKRLFSEKGSQFASSIIKQTDSAFKTYDDELQLKLANYINSEVFKNTIDKEVADLNNNESIYKLEFGTKISEESQVAMTSTMLRNDNKRAVQTKRMFDLQRNPLANSLILKKADTKALEEKDASMMLQEIIKGLDDSVSLHDQDLTNFLGLYVQDQKAKEKMIQQTHSFGNFRLNNINLEMNNSEQTIELPTMVIPWTYRNDKYNDLNKKDLWLNSLYNSLKVINEKVMATRADYYNNNENEEVVQKGMFAVSEKTLSEIRNSFSIEWSEILERTEKNINSSFREDVYTPKMPKIFKVRDNVTWVDLARSGKNYITDESSFDFSSFSAKIETVLGVDKNLGNVGSHASGARLSSQGSKYSKNPIKNNKAFYHVGDSQSFSNVSSSYIFNIGLINFRMYLPLDLGKAFDTLSATKNDNWDGKQYFDLSNDKSLFTKTEADFDWNATNPYAALDTSSWLRSINPVLFQLR</sequence>
<name>A0A2K9C5Z0_9MOLU</name>
<organism evidence="2 3">
    <name type="scientific">Mesoplasma syrphidae</name>
    <dbReference type="NCBI Taxonomy" id="225999"/>
    <lineage>
        <taxon>Bacteria</taxon>
        <taxon>Bacillati</taxon>
        <taxon>Mycoplasmatota</taxon>
        <taxon>Mollicutes</taxon>
        <taxon>Entomoplasmatales</taxon>
        <taxon>Entomoplasmataceae</taxon>
        <taxon>Mesoplasma</taxon>
    </lineage>
</organism>
<evidence type="ECO:0008006" key="4">
    <source>
        <dbReference type="Google" id="ProtNLM"/>
    </source>
</evidence>
<dbReference type="AlphaFoldDB" id="A0A2K9C5Z0"/>
<accession>A0A2K9C5Z0</accession>
<dbReference type="NCBIfam" id="NF038029">
    <property type="entry name" value="LP_plasma"/>
    <property type="match status" value="1"/>
</dbReference>
<evidence type="ECO:0000313" key="3">
    <source>
        <dbReference type="Proteomes" id="UP000233419"/>
    </source>
</evidence>
<dbReference type="KEGG" id="msyr:CXP39_02770"/>
<evidence type="ECO:0000256" key="1">
    <source>
        <dbReference type="SAM" id="SignalP"/>
    </source>
</evidence>
<feature type="chain" id="PRO_5014797913" description="Lipoprotein" evidence="1">
    <location>
        <begin position="24"/>
        <end position="694"/>
    </location>
</feature>
<protein>
    <recommendedName>
        <fullName evidence="4">Lipoprotein</fullName>
    </recommendedName>
</protein>
<dbReference type="EMBL" id="CP025257">
    <property type="protein sequence ID" value="AUF83707.1"/>
    <property type="molecule type" value="Genomic_DNA"/>
</dbReference>
<dbReference type="InterPro" id="IPR054816">
    <property type="entry name" value="Lipoprotein_mollicutes-type_CS"/>
</dbReference>
<gene>
    <name evidence="2" type="ORF">CXP39_02770</name>
</gene>
<reference evidence="2 3" key="1">
    <citation type="submission" date="2017-12" db="EMBL/GenBank/DDBJ databases">
        <title>Mesoplasma syrphidae YJS, Complete Genome.</title>
        <authorList>
            <person name="Knight T.F."/>
            <person name="Citino T."/>
            <person name="Rubinstein R."/>
            <person name="Neuschaefer Z."/>
        </authorList>
    </citation>
    <scope>NUCLEOTIDE SEQUENCE [LARGE SCALE GENOMIC DNA]</scope>
    <source>
        <strain evidence="2 3">YJS</strain>
    </source>
</reference>
<dbReference type="PROSITE" id="PS51257">
    <property type="entry name" value="PROKAR_LIPOPROTEIN"/>
    <property type="match status" value="1"/>
</dbReference>
<dbReference type="Proteomes" id="UP000233419">
    <property type="component" value="Chromosome"/>
</dbReference>
<keyword evidence="3" id="KW-1185">Reference proteome</keyword>
<dbReference type="OrthoDB" id="387663at2"/>